<dbReference type="InterPro" id="IPR052053">
    <property type="entry name" value="IM_YidH-like"/>
</dbReference>
<gene>
    <name evidence="8" type="ORF">CLV25_103193</name>
</gene>
<evidence type="ECO:0000256" key="2">
    <source>
        <dbReference type="ARBA" id="ARBA00022475"/>
    </source>
</evidence>
<dbReference type="PANTHER" id="PTHR34187">
    <property type="entry name" value="FGR18P"/>
    <property type="match status" value="1"/>
</dbReference>
<evidence type="ECO:0000256" key="6">
    <source>
        <dbReference type="SAM" id="Phobius"/>
    </source>
</evidence>
<feature type="transmembrane region" description="Helical" evidence="6">
    <location>
        <begin position="32"/>
        <end position="55"/>
    </location>
</feature>
<feature type="transmembrane region" description="Helical" evidence="6">
    <location>
        <begin position="61"/>
        <end position="81"/>
    </location>
</feature>
<dbReference type="InterPro" id="IPR003807">
    <property type="entry name" value="DUF202"/>
</dbReference>
<dbReference type="AlphaFoldDB" id="A0A4R2ET86"/>
<comment type="caution">
    <text evidence="8">The sequence shown here is derived from an EMBL/GenBank/DDBJ whole genome shotgun (WGS) entry which is preliminary data.</text>
</comment>
<organism evidence="8 9">
    <name type="scientific">Acetobacteroides hydrogenigenes</name>
    <dbReference type="NCBI Taxonomy" id="979970"/>
    <lineage>
        <taxon>Bacteria</taxon>
        <taxon>Pseudomonadati</taxon>
        <taxon>Bacteroidota</taxon>
        <taxon>Bacteroidia</taxon>
        <taxon>Bacteroidales</taxon>
        <taxon>Rikenellaceae</taxon>
        <taxon>Acetobacteroides</taxon>
    </lineage>
</organism>
<evidence type="ECO:0000259" key="7">
    <source>
        <dbReference type="Pfam" id="PF02656"/>
    </source>
</evidence>
<evidence type="ECO:0000256" key="5">
    <source>
        <dbReference type="ARBA" id="ARBA00023136"/>
    </source>
</evidence>
<dbReference type="EMBL" id="SLWB01000003">
    <property type="protein sequence ID" value="TCN70672.1"/>
    <property type="molecule type" value="Genomic_DNA"/>
</dbReference>
<evidence type="ECO:0000313" key="9">
    <source>
        <dbReference type="Proteomes" id="UP000294830"/>
    </source>
</evidence>
<dbReference type="Proteomes" id="UP000294830">
    <property type="component" value="Unassembled WGS sequence"/>
</dbReference>
<keyword evidence="4 6" id="KW-1133">Transmembrane helix</keyword>
<sequence length="108" mass="12530">MRIKIEEDVLEELNLNDALAVERTNLAVERTFLAYFRTSVVFASAGFTIIRVAALEQIEELGLLLLWVAPLILVVGIWRYIAVYRKVRKQYFRLVERIRKAKHKGGNL</sequence>
<protein>
    <submittedName>
        <fullName evidence="8">Putative membrane protein</fullName>
    </submittedName>
</protein>
<keyword evidence="9" id="KW-1185">Reference proteome</keyword>
<proteinExistence type="predicted"/>
<evidence type="ECO:0000256" key="4">
    <source>
        <dbReference type="ARBA" id="ARBA00022989"/>
    </source>
</evidence>
<name>A0A4R2ET86_9BACT</name>
<dbReference type="Pfam" id="PF02656">
    <property type="entry name" value="DUF202"/>
    <property type="match status" value="1"/>
</dbReference>
<feature type="domain" description="DUF202" evidence="7">
    <location>
        <begin position="23"/>
        <end position="85"/>
    </location>
</feature>
<keyword evidence="5 6" id="KW-0472">Membrane</keyword>
<evidence type="ECO:0000313" key="8">
    <source>
        <dbReference type="EMBL" id="TCN70672.1"/>
    </source>
</evidence>
<reference evidence="8 9" key="1">
    <citation type="submission" date="2019-03" db="EMBL/GenBank/DDBJ databases">
        <title>Genomic Encyclopedia of Archaeal and Bacterial Type Strains, Phase II (KMG-II): from individual species to whole genera.</title>
        <authorList>
            <person name="Goeker M."/>
        </authorList>
    </citation>
    <scope>NUCLEOTIDE SEQUENCE [LARGE SCALE GENOMIC DNA]</scope>
    <source>
        <strain evidence="8 9">RL-C</strain>
    </source>
</reference>
<dbReference type="RefSeq" id="WP_131838530.1">
    <property type="nucleotide sequence ID" value="NZ_SLWB01000003.1"/>
</dbReference>
<dbReference type="GO" id="GO:0005886">
    <property type="term" value="C:plasma membrane"/>
    <property type="evidence" value="ECO:0007669"/>
    <property type="project" value="UniProtKB-SubCell"/>
</dbReference>
<accession>A0A4R2ET86</accession>
<comment type="subcellular location">
    <subcellularLocation>
        <location evidence="1">Cell membrane</location>
        <topology evidence="1">Multi-pass membrane protein</topology>
    </subcellularLocation>
</comment>
<keyword evidence="2" id="KW-1003">Cell membrane</keyword>
<dbReference type="PANTHER" id="PTHR34187:SF2">
    <property type="entry name" value="DUF202 DOMAIN-CONTAINING PROTEIN"/>
    <property type="match status" value="1"/>
</dbReference>
<keyword evidence="3 6" id="KW-0812">Transmembrane</keyword>
<dbReference type="OrthoDB" id="965828at2"/>
<evidence type="ECO:0000256" key="3">
    <source>
        <dbReference type="ARBA" id="ARBA00022692"/>
    </source>
</evidence>
<evidence type="ECO:0000256" key="1">
    <source>
        <dbReference type="ARBA" id="ARBA00004651"/>
    </source>
</evidence>